<dbReference type="OrthoDB" id="4478077at2759"/>
<keyword evidence="3" id="KW-0732">Signal</keyword>
<dbReference type="InterPro" id="IPR023112">
    <property type="entry name" value="Antifungal-protein_dom_sf"/>
</dbReference>
<dbReference type="Gene3D" id="2.40.50.60">
    <property type="entry name" value="Antifungal protein domain"/>
    <property type="match status" value="1"/>
</dbReference>
<dbReference type="AlphaFoldDB" id="A0A9Q9DVE4"/>
<sequence>MQLASVFLLSFAALGAVANPINSQGDSIDVRGENNVFITYTGTCTKANNQCRYKAQNGKTAFAKCPKFANKKVHLKHTYVTKLD</sequence>
<dbReference type="GO" id="GO:0031640">
    <property type="term" value="P:killing of cells of another organism"/>
    <property type="evidence" value="ECO:0007669"/>
    <property type="project" value="UniProtKB-KW"/>
</dbReference>
<dbReference type="SUPFAM" id="SSF57598">
    <property type="entry name" value="Antifungal protein (AGAFP)"/>
    <property type="match status" value="1"/>
</dbReference>
<feature type="signal peptide" evidence="3">
    <location>
        <begin position="1"/>
        <end position="18"/>
    </location>
</feature>
<evidence type="ECO:0000256" key="3">
    <source>
        <dbReference type="SAM" id="SignalP"/>
    </source>
</evidence>
<dbReference type="VEuPathDB" id="FungiDB:yc1106_07189"/>
<dbReference type="Proteomes" id="UP001056012">
    <property type="component" value="Chromosome 5"/>
</dbReference>
<name>A0A9Q9DVE4_CURCL</name>
<dbReference type="EMBL" id="CP089278">
    <property type="protein sequence ID" value="USP79915.1"/>
    <property type="molecule type" value="Genomic_DNA"/>
</dbReference>
<accession>A0A9Q9DVE4</accession>
<feature type="chain" id="PRO_5040112601" evidence="3">
    <location>
        <begin position="19"/>
        <end position="84"/>
    </location>
</feature>
<evidence type="ECO:0000256" key="2">
    <source>
        <dbReference type="ARBA" id="ARBA00022577"/>
    </source>
</evidence>
<evidence type="ECO:0000256" key="1">
    <source>
        <dbReference type="ARBA" id="ARBA00022529"/>
    </source>
</evidence>
<keyword evidence="2" id="KW-0295">Fungicide</keyword>
<proteinExistence type="predicted"/>
<evidence type="ECO:0000313" key="5">
    <source>
        <dbReference type="Proteomes" id="UP001056012"/>
    </source>
</evidence>
<keyword evidence="1" id="KW-0929">Antimicrobial</keyword>
<dbReference type="GO" id="GO:0050832">
    <property type="term" value="P:defense response to fungus"/>
    <property type="evidence" value="ECO:0007669"/>
    <property type="project" value="UniProtKB-KW"/>
</dbReference>
<reference evidence="4" key="1">
    <citation type="submission" date="2021-12" db="EMBL/GenBank/DDBJ databases">
        <title>Curvularia clavata genome.</title>
        <authorList>
            <person name="Cao Y."/>
        </authorList>
    </citation>
    <scope>NUCLEOTIDE SEQUENCE</scope>
    <source>
        <strain evidence="4">Yc1106</strain>
    </source>
</reference>
<keyword evidence="5" id="KW-1185">Reference proteome</keyword>
<protein>
    <submittedName>
        <fullName evidence="4">Antifungal protein</fullName>
    </submittedName>
</protein>
<evidence type="ECO:0000313" key="4">
    <source>
        <dbReference type="EMBL" id="USP79915.1"/>
    </source>
</evidence>
<gene>
    <name evidence="4" type="ORF">yc1106_07189</name>
</gene>
<dbReference type="InterPro" id="IPR022706">
    <property type="entry name" value="Antifungal_prot"/>
</dbReference>
<organism evidence="4 5">
    <name type="scientific">Curvularia clavata</name>
    <dbReference type="NCBI Taxonomy" id="95742"/>
    <lineage>
        <taxon>Eukaryota</taxon>
        <taxon>Fungi</taxon>
        <taxon>Dikarya</taxon>
        <taxon>Ascomycota</taxon>
        <taxon>Pezizomycotina</taxon>
        <taxon>Dothideomycetes</taxon>
        <taxon>Pleosporomycetidae</taxon>
        <taxon>Pleosporales</taxon>
        <taxon>Pleosporineae</taxon>
        <taxon>Pleosporaceae</taxon>
        <taxon>Curvularia</taxon>
    </lineage>
</organism>
<dbReference type="Pfam" id="PF11402">
    <property type="entry name" value="Antifungal_prot"/>
    <property type="match status" value="1"/>
</dbReference>